<evidence type="ECO:0000313" key="3">
    <source>
        <dbReference type="Proteomes" id="UP000886893"/>
    </source>
</evidence>
<feature type="transmembrane region" description="Helical" evidence="1">
    <location>
        <begin position="194"/>
        <end position="212"/>
    </location>
</feature>
<reference evidence="2" key="2">
    <citation type="journal article" date="2021" name="PeerJ">
        <title>Extensive microbial diversity within the chicken gut microbiome revealed by metagenomics and culture.</title>
        <authorList>
            <person name="Gilroy R."/>
            <person name="Ravi A."/>
            <person name="Getino M."/>
            <person name="Pursley I."/>
            <person name="Horton D.L."/>
            <person name="Alikhan N.F."/>
            <person name="Baker D."/>
            <person name="Gharbi K."/>
            <person name="Hall N."/>
            <person name="Watson M."/>
            <person name="Adriaenssens E.M."/>
            <person name="Foster-Nyarko E."/>
            <person name="Jarju S."/>
            <person name="Secka A."/>
            <person name="Antonio M."/>
            <person name="Oren A."/>
            <person name="Chaudhuri R.R."/>
            <person name="La Ragione R."/>
            <person name="Hildebrand F."/>
            <person name="Pallen M.J."/>
        </authorList>
    </citation>
    <scope>NUCLEOTIDE SEQUENCE</scope>
    <source>
        <strain evidence="2">14508</strain>
    </source>
</reference>
<keyword evidence="1" id="KW-0812">Transmembrane</keyword>
<organism evidence="2 3">
    <name type="scientific">Candidatus Caccosoma faecigallinarum</name>
    <dbReference type="NCBI Taxonomy" id="2840720"/>
    <lineage>
        <taxon>Bacteria</taxon>
        <taxon>Bacillati</taxon>
        <taxon>Bacillota</taxon>
        <taxon>Bacillota incertae sedis</taxon>
        <taxon>Candidatus Caccosoma</taxon>
    </lineage>
</organism>
<feature type="transmembrane region" description="Helical" evidence="1">
    <location>
        <begin position="224"/>
        <end position="248"/>
    </location>
</feature>
<evidence type="ECO:0000313" key="2">
    <source>
        <dbReference type="EMBL" id="HIT16955.1"/>
    </source>
</evidence>
<evidence type="ECO:0000256" key="1">
    <source>
        <dbReference type="SAM" id="Phobius"/>
    </source>
</evidence>
<comment type="caution">
    <text evidence="2">The sequence shown here is derived from an EMBL/GenBank/DDBJ whole genome shotgun (WGS) entry which is preliminary data.</text>
</comment>
<feature type="transmembrane region" description="Helical" evidence="1">
    <location>
        <begin position="268"/>
        <end position="290"/>
    </location>
</feature>
<keyword evidence="1" id="KW-0472">Membrane</keyword>
<gene>
    <name evidence="2" type="ORF">IAD04_01065</name>
</gene>
<protein>
    <submittedName>
        <fullName evidence="2">Uncharacterized protein</fullName>
    </submittedName>
</protein>
<reference evidence="2" key="1">
    <citation type="submission" date="2020-10" db="EMBL/GenBank/DDBJ databases">
        <authorList>
            <person name="Gilroy R."/>
        </authorList>
    </citation>
    <scope>NUCLEOTIDE SEQUENCE</scope>
    <source>
        <strain evidence="2">14508</strain>
    </source>
</reference>
<keyword evidence="1" id="KW-1133">Transmembrane helix</keyword>
<dbReference type="AlphaFoldDB" id="A0A9D1G7R9"/>
<dbReference type="EMBL" id="DVKI01000034">
    <property type="protein sequence ID" value="HIT16955.1"/>
    <property type="molecule type" value="Genomic_DNA"/>
</dbReference>
<dbReference type="Proteomes" id="UP000886893">
    <property type="component" value="Unassembled WGS sequence"/>
</dbReference>
<feature type="transmembrane region" description="Helical" evidence="1">
    <location>
        <begin position="168"/>
        <end position="188"/>
    </location>
</feature>
<accession>A0A9D1G7R9</accession>
<proteinExistence type="predicted"/>
<name>A0A9D1G7R9_9FIRM</name>
<sequence length="302" mass="34688">MAQSILDQFFEEFHFKTSNKISYGIFKNRLVSLTNVDGIIKISIIMSKNINPELIDEISRKVFPLVEKYSSIIKIEYGTFSLEAYLNPTKTTDNDIISCIIDLTHILDDYNVPSCDTCPVCNRTLSSDAPFYVFEDYVLQTHEECFAPIQNMLDSVVKTKYGDPKKQSYWTGSLGVCLAGILGVVLYLFFNSLSYFACIATLIMVFMANFFYRKFNGKMDRKRVFIIAFILEIFVLIGEYFFLAYSVYQQFNVSFGFALTHPFYDASALSIIVRICLNSLFVYGSFHFSLKQQNEIPTIKKV</sequence>